<dbReference type="EMBL" id="RCCT01000001">
    <property type="protein sequence ID" value="RLK10990.1"/>
    <property type="molecule type" value="Genomic_DNA"/>
</dbReference>
<evidence type="ECO:0000259" key="1">
    <source>
        <dbReference type="Pfam" id="PF13403"/>
    </source>
</evidence>
<dbReference type="Gene3D" id="2.170.16.10">
    <property type="entry name" value="Hedgehog/Intein (Hint) domain"/>
    <property type="match status" value="1"/>
</dbReference>
<reference evidence="2 3" key="1">
    <citation type="submission" date="2018-10" db="EMBL/GenBank/DDBJ databases">
        <title>Genomic Encyclopedia of Archaeal and Bacterial Type Strains, Phase II (KMG-II): from individual species to whole genera.</title>
        <authorList>
            <person name="Goeker M."/>
        </authorList>
    </citation>
    <scope>NUCLEOTIDE SEQUENCE [LARGE SCALE GENOMIC DNA]</scope>
    <source>
        <strain evidence="2 3">DSM 29317</strain>
    </source>
</reference>
<evidence type="ECO:0000313" key="2">
    <source>
        <dbReference type="EMBL" id="RLK10990.1"/>
    </source>
</evidence>
<accession>A0A497ZNV7</accession>
<dbReference type="InterPro" id="IPR036844">
    <property type="entry name" value="Hint_dom_sf"/>
</dbReference>
<keyword evidence="3" id="KW-1185">Reference proteome</keyword>
<comment type="caution">
    <text evidence="2">The sequence shown here is derived from an EMBL/GenBank/DDBJ whole genome shotgun (WGS) entry which is preliminary data.</text>
</comment>
<feature type="domain" description="Hedgehog/Intein (Hint)" evidence="1">
    <location>
        <begin position="99"/>
        <end position="242"/>
    </location>
</feature>
<dbReference type="Proteomes" id="UP000271700">
    <property type="component" value="Unassembled WGS sequence"/>
</dbReference>
<dbReference type="SUPFAM" id="SSF51294">
    <property type="entry name" value="Hedgehog/intein (Hint) domain"/>
    <property type="match status" value="1"/>
</dbReference>
<name>A0A497ZNV7_9RHOB</name>
<dbReference type="STRING" id="981384.GCA_000192475_02016"/>
<dbReference type="RefSeq" id="WP_010442096.1">
    <property type="nucleotide sequence ID" value="NZ_AEYW01000013.1"/>
</dbReference>
<evidence type="ECO:0000313" key="3">
    <source>
        <dbReference type="Proteomes" id="UP000271700"/>
    </source>
</evidence>
<dbReference type="Pfam" id="PF13403">
    <property type="entry name" value="Hint_2"/>
    <property type="match status" value="1"/>
</dbReference>
<sequence>MPFDILAHTVNETGQGDLIVQDTTVPAIIDGSTISFDGGQTFQPYTYLGQGNYRGTGESGEFIQVGGQVYAYDTANPTGPMRTGNWKITENDLDPSNPPCFVSGTLIQTPKGDVPVESLVPGNSVVTASGNKMPILWKGSRVVTRYMFHRNPSLRPVIIENGALENERALQVSQQHRLLLKGHQAELFFGEQEVLVPAKALIGLPGITVDSSGNEVTYHHILLQEHQMVLANGIVAESLFIGDQLGHKDLAEIKALFPELIADLKKVKAAKPMLSNNEAKVLVW</sequence>
<dbReference type="OrthoDB" id="6305173at2"/>
<organism evidence="2 3">
    <name type="scientific">Ruegeria conchae</name>
    <dbReference type="NCBI Taxonomy" id="981384"/>
    <lineage>
        <taxon>Bacteria</taxon>
        <taxon>Pseudomonadati</taxon>
        <taxon>Pseudomonadota</taxon>
        <taxon>Alphaproteobacteria</taxon>
        <taxon>Rhodobacterales</taxon>
        <taxon>Roseobacteraceae</taxon>
        <taxon>Ruegeria</taxon>
    </lineage>
</organism>
<dbReference type="InterPro" id="IPR028992">
    <property type="entry name" value="Hedgehog/Intein_dom"/>
</dbReference>
<proteinExistence type="predicted"/>
<protein>
    <submittedName>
        <fullName evidence="2">Hint domain-containing protein</fullName>
    </submittedName>
</protein>
<gene>
    <name evidence="2" type="ORF">CLV75_0981</name>
</gene>
<dbReference type="AlphaFoldDB" id="A0A497ZNV7"/>